<dbReference type="InterPro" id="IPR050287">
    <property type="entry name" value="MTA/SAH_deaminase"/>
</dbReference>
<feature type="domain" description="Amidohydrolase-related" evidence="2">
    <location>
        <begin position="118"/>
        <end position="347"/>
    </location>
</feature>
<dbReference type="SUPFAM" id="SSF51556">
    <property type="entry name" value="Metallo-dependent hydrolases"/>
    <property type="match status" value="1"/>
</dbReference>
<dbReference type="InterPro" id="IPR032466">
    <property type="entry name" value="Metal_Hydrolase"/>
</dbReference>
<dbReference type="Proteomes" id="UP001498476">
    <property type="component" value="Unassembled WGS sequence"/>
</dbReference>
<protein>
    <recommendedName>
        <fullName evidence="2">Amidohydrolase-related domain-containing protein</fullName>
    </recommendedName>
</protein>
<dbReference type="InterPro" id="IPR011059">
    <property type="entry name" value="Metal-dep_hydrolase_composite"/>
</dbReference>
<dbReference type="InterPro" id="IPR006680">
    <property type="entry name" value="Amidohydro-rel"/>
</dbReference>
<dbReference type="Gene3D" id="3.20.20.140">
    <property type="entry name" value="Metal-dependent hydrolases"/>
    <property type="match status" value="1"/>
</dbReference>
<comment type="caution">
    <text evidence="3">The sequence shown here is derived from an EMBL/GenBank/DDBJ whole genome shotgun (WGS) entry which is preliminary data.</text>
</comment>
<gene>
    <name evidence="3" type="ORF">QQX98_002813</name>
</gene>
<dbReference type="PANTHER" id="PTHR43794:SF11">
    <property type="entry name" value="AMIDOHYDROLASE-RELATED DOMAIN-CONTAINING PROTEIN"/>
    <property type="match status" value="1"/>
</dbReference>
<sequence length="421" mass="45324">MPGKYLFIGGYVATLDDSIGDFDQGAVLVEDGIIKAVGKAEDFSANTTNTEVIDTTDGVVIPGGHADAELQGLRDSGVRAFFCFGMGQDSYGEYPGGEAGWQARVSHVQKLRSTNTPDDLVQAGMSLSQPGTVPFNLTTKEIKFADEHGMLCCSHSCCVANTMICRDIEERKLHKLLLPGHVYIHCNSLSRSEIALIAKTGGKISIAPETEMQMGMGFPPLRYCIEHGLKPPLSIDTSSAVAPDLLSQMRLALQFQRSLDHDAVQESGGVPLEVEFTAHDALIWGTRNGAEAVGLGDKIGTLTPGKRADIVFISSKRALSSSAFPLTTAVLHSYPADVDTIMVDGHIRKRNGALVGQDLEAIRAKAKIGLQRTLKNLDTVPSEMTTPEVKEYIGFADRSTRANVAKAYANESPSSDWLKKN</sequence>
<keyword evidence="1" id="KW-0378">Hydrolase</keyword>
<evidence type="ECO:0000256" key="1">
    <source>
        <dbReference type="ARBA" id="ARBA00022801"/>
    </source>
</evidence>
<dbReference type="Pfam" id="PF01979">
    <property type="entry name" value="Amidohydro_1"/>
    <property type="match status" value="1"/>
</dbReference>
<reference evidence="3 4" key="1">
    <citation type="journal article" date="2025" name="Microbiol. Resour. Announc.">
        <title>Draft genome sequences for Neonectria magnoliae and Neonectria punicea, canker pathogens of Liriodendron tulipifera and Acer saccharum in West Virginia.</title>
        <authorList>
            <person name="Petronek H.M."/>
            <person name="Kasson M.T."/>
            <person name="Metheny A.M."/>
            <person name="Stauder C.M."/>
            <person name="Lovett B."/>
            <person name="Lynch S.C."/>
            <person name="Garnas J.R."/>
            <person name="Kasson L.R."/>
            <person name="Stajich J.E."/>
        </authorList>
    </citation>
    <scope>NUCLEOTIDE SEQUENCE [LARGE SCALE GENOMIC DNA]</scope>
    <source>
        <strain evidence="3 4">NRRL 64653</strain>
    </source>
</reference>
<dbReference type="EMBL" id="JAZAVJ010000030">
    <property type="protein sequence ID" value="KAK7420390.1"/>
    <property type="molecule type" value="Genomic_DNA"/>
</dbReference>
<accession>A0ABR1HGS4</accession>
<name>A0ABR1HGS4_9HYPO</name>
<evidence type="ECO:0000259" key="2">
    <source>
        <dbReference type="Pfam" id="PF01979"/>
    </source>
</evidence>
<proteinExistence type="predicted"/>
<evidence type="ECO:0000313" key="3">
    <source>
        <dbReference type="EMBL" id="KAK7420390.1"/>
    </source>
</evidence>
<organism evidence="3 4">
    <name type="scientific">Neonectria punicea</name>
    <dbReference type="NCBI Taxonomy" id="979145"/>
    <lineage>
        <taxon>Eukaryota</taxon>
        <taxon>Fungi</taxon>
        <taxon>Dikarya</taxon>
        <taxon>Ascomycota</taxon>
        <taxon>Pezizomycotina</taxon>
        <taxon>Sordariomycetes</taxon>
        <taxon>Hypocreomycetidae</taxon>
        <taxon>Hypocreales</taxon>
        <taxon>Nectriaceae</taxon>
        <taxon>Neonectria</taxon>
    </lineage>
</organism>
<dbReference type="Gene3D" id="2.30.40.10">
    <property type="entry name" value="Urease, subunit C, domain 1"/>
    <property type="match status" value="2"/>
</dbReference>
<dbReference type="SUPFAM" id="SSF51338">
    <property type="entry name" value="Composite domain of metallo-dependent hydrolases"/>
    <property type="match status" value="1"/>
</dbReference>
<evidence type="ECO:0000313" key="4">
    <source>
        <dbReference type="Proteomes" id="UP001498476"/>
    </source>
</evidence>
<keyword evidence="4" id="KW-1185">Reference proteome</keyword>
<dbReference type="PANTHER" id="PTHR43794">
    <property type="entry name" value="AMINOHYDROLASE SSNA-RELATED"/>
    <property type="match status" value="1"/>
</dbReference>